<feature type="non-terminal residue" evidence="1">
    <location>
        <position position="69"/>
    </location>
</feature>
<keyword evidence="2" id="KW-1185">Reference proteome</keyword>
<evidence type="ECO:0000313" key="1">
    <source>
        <dbReference type="EMBL" id="KAG5442897.1"/>
    </source>
</evidence>
<reference evidence="1 2" key="1">
    <citation type="journal article" date="2018" name="Biotechnol. Adv.">
        <title>Improved genomic resources and new bioinformatic workflow for the carcinogenic parasite Clonorchis sinensis: Biotechnological implications.</title>
        <authorList>
            <person name="Wang D."/>
            <person name="Korhonen P.K."/>
            <person name="Gasser R.B."/>
            <person name="Young N.D."/>
        </authorList>
    </citation>
    <scope>NUCLEOTIDE SEQUENCE [LARGE SCALE GENOMIC DNA]</scope>
    <source>
        <strain evidence="1">Cs-k2</strain>
    </source>
</reference>
<comment type="caution">
    <text evidence="1">The sequence shown here is derived from an EMBL/GenBank/DDBJ whole genome shotgun (WGS) entry which is preliminary data.</text>
</comment>
<evidence type="ECO:0000313" key="2">
    <source>
        <dbReference type="Proteomes" id="UP000286415"/>
    </source>
</evidence>
<protein>
    <submittedName>
        <fullName evidence="1">Uncharacterized protein</fullName>
    </submittedName>
</protein>
<dbReference type="AlphaFoldDB" id="A0A8T1M0M0"/>
<gene>
    <name evidence="1" type="ORF">CSKR_113630</name>
</gene>
<organism evidence="1 2">
    <name type="scientific">Clonorchis sinensis</name>
    <name type="common">Chinese liver fluke</name>
    <dbReference type="NCBI Taxonomy" id="79923"/>
    <lineage>
        <taxon>Eukaryota</taxon>
        <taxon>Metazoa</taxon>
        <taxon>Spiralia</taxon>
        <taxon>Lophotrochozoa</taxon>
        <taxon>Platyhelminthes</taxon>
        <taxon>Trematoda</taxon>
        <taxon>Digenea</taxon>
        <taxon>Opisthorchiida</taxon>
        <taxon>Opisthorchiata</taxon>
        <taxon>Opisthorchiidae</taxon>
        <taxon>Clonorchis</taxon>
    </lineage>
</organism>
<dbReference type="OrthoDB" id="10347476at2759"/>
<proteinExistence type="predicted"/>
<accession>A0A8T1M0M0</accession>
<sequence length="69" mass="7938">MRTAIYICKSSCTYEEYLRCTESCQKVYASNQRSLTMCLNQCSSYAVLRCQDDCEFGTILCSGECKKLY</sequence>
<reference evidence="1 2" key="2">
    <citation type="journal article" date="2021" name="Genomics">
        <title>High-quality reference genome for Clonorchis sinensis.</title>
        <authorList>
            <person name="Young N.D."/>
            <person name="Stroehlein A.J."/>
            <person name="Kinkar L."/>
            <person name="Wang T."/>
            <person name="Sohn W.M."/>
            <person name="Chang B.C.H."/>
            <person name="Kaur P."/>
            <person name="Weisz D."/>
            <person name="Dudchenko O."/>
            <person name="Aiden E.L."/>
            <person name="Korhonen P.K."/>
            <person name="Gasser R.B."/>
        </authorList>
    </citation>
    <scope>NUCLEOTIDE SEQUENCE [LARGE SCALE GENOMIC DNA]</scope>
    <source>
        <strain evidence="1">Cs-k2</strain>
    </source>
</reference>
<dbReference type="Proteomes" id="UP000286415">
    <property type="component" value="Unassembled WGS sequence"/>
</dbReference>
<dbReference type="EMBL" id="NIRI02000056">
    <property type="protein sequence ID" value="KAG5442897.1"/>
    <property type="molecule type" value="Genomic_DNA"/>
</dbReference>
<name>A0A8T1M0M0_CLOSI</name>